<reference evidence="4" key="1">
    <citation type="journal article" date="2019" name="Int. J. Syst. Evol. Microbiol.">
        <title>The Global Catalogue of Microorganisms (GCM) 10K type strain sequencing project: providing services to taxonomists for standard genome sequencing and annotation.</title>
        <authorList>
            <consortium name="The Broad Institute Genomics Platform"/>
            <consortium name="The Broad Institute Genome Sequencing Center for Infectious Disease"/>
            <person name="Wu L."/>
            <person name="Ma J."/>
        </authorList>
    </citation>
    <scope>NUCLEOTIDE SEQUENCE [LARGE SCALE GENOMIC DNA]</scope>
    <source>
        <strain evidence="4">JCM 16923</strain>
    </source>
</reference>
<evidence type="ECO:0000259" key="2">
    <source>
        <dbReference type="PROSITE" id="PS50937"/>
    </source>
</evidence>
<dbReference type="SMART" id="SM00422">
    <property type="entry name" value="HTH_MERR"/>
    <property type="match status" value="1"/>
</dbReference>
<dbReference type="PANTHER" id="PTHR30204">
    <property type="entry name" value="REDOX-CYCLING DRUG-SENSING TRANSCRIPTIONAL ACTIVATOR SOXR"/>
    <property type="match status" value="1"/>
</dbReference>
<sequence>MTGNAARADTSRQESGDRSMSIGAVLTILREDFPDVTISKIRFLEAEGLVTPDRAPSGYRRFSDADCERLRFVLTAQRDRYLPLKVIREQLDAIDAQGADAPGARLLSSARTAVAPATDFATRGGRVSREVLIERTGVDAAFISELMRNSLLSSGPGGFFDEDAVRLVEAAAALANFGLETRHLRAFKVSADREAGLVAQIAGPIAKGKGTGARDRAEELVREMAALSVTLHTQLVKAALRGVLD</sequence>
<dbReference type="CDD" id="cd00592">
    <property type="entry name" value="HTH_MerR-like"/>
    <property type="match status" value="1"/>
</dbReference>
<dbReference type="SUPFAM" id="SSF46955">
    <property type="entry name" value="Putative DNA-binding domain"/>
    <property type="match status" value="1"/>
</dbReference>
<feature type="domain" description="HTH merR-type" evidence="2">
    <location>
        <begin position="35"/>
        <end position="93"/>
    </location>
</feature>
<name>A0ABP7PKZ1_9ACTN</name>
<dbReference type="InterPro" id="IPR000551">
    <property type="entry name" value="MerR-type_HTH_dom"/>
</dbReference>
<dbReference type="Proteomes" id="UP001418444">
    <property type="component" value="Unassembled WGS sequence"/>
</dbReference>
<protein>
    <submittedName>
        <fullName evidence="3">MerR family transcriptional regulator</fullName>
    </submittedName>
</protein>
<dbReference type="Gene3D" id="1.10.1660.10">
    <property type="match status" value="1"/>
</dbReference>
<keyword evidence="4" id="KW-1185">Reference proteome</keyword>
<dbReference type="EMBL" id="BAAAZW010000009">
    <property type="protein sequence ID" value="GAA3967401.1"/>
    <property type="molecule type" value="Genomic_DNA"/>
</dbReference>
<dbReference type="Pfam" id="PF13411">
    <property type="entry name" value="MerR_1"/>
    <property type="match status" value="1"/>
</dbReference>
<keyword evidence="1" id="KW-0238">DNA-binding</keyword>
<evidence type="ECO:0000313" key="3">
    <source>
        <dbReference type="EMBL" id="GAA3967401.1"/>
    </source>
</evidence>
<dbReference type="InterPro" id="IPR009061">
    <property type="entry name" value="DNA-bd_dom_put_sf"/>
</dbReference>
<dbReference type="PROSITE" id="PS50937">
    <property type="entry name" value="HTH_MERR_2"/>
    <property type="match status" value="1"/>
</dbReference>
<organism evidence="3 4">
    <name type="scientific">Gordonia caeni</name>
    <dbReference type="NCBI Taxonomy" id="1007097"/>
    <lineage>
        <taxon>Bacteria</taxon>
        <taxon>Bacillati</taxon>
        <taxon>Actinomycetota</taxon>
        <taxon>Actinomycetes</taxon>
        <taxon>Mycobacteriales</taxon>
        <taxon>Gordoniaceae</taxon>
        <taxon>Gordonia</taxon>
    </lineage>
</organism>
<evidence type="ECO:0000313" key="4">
    <source>
        <dbReference type="Proteomes" id="UP001418444"/>
    </source>
</evidence>
<accession>A0ABP7PKZ1</accession>
<proteinExistence type="predicted"/>
<gene>
    <name evidence="3" type="ORF">GCM10022231_30530</name>
</gene>
<dbReference type="PANTHER" id="PTHR30204:SF89">
    <property type="entry name" value="HTH MERR-TYPE DOMAIN-CONTAINING PROTEIN"/>
    <property type="match status" value="1"/>
</dbReference>
<evidence type="ECO:0000256" key="1">
    <source>
        <dbReference type="ARBA" id="ARBA00023125"/>
    </source>
</evidence>
<comment type="caution">
    <text evidence="3">The sequence shown here is derived from an EMBL/GenBank/DDBJ whole genome shotgun (WGS) entry which is preliminary data.</text>
</comment>
<dbReference type="InterPro" id="IPR047057">
    <property type="entry name" value="MerR_fam"/>
</dbReference>